<dbReference type="Pfam" id="PF13771">
    <property type="entry name" value="zf-HC5HC2H"/>
    <property type="match status" value="1"/>
</dbReference>
<keyword evidence="9" id="KW-1185">Reference proteome</keyword>
<sequence length="348" mass="37797">MCRDTEVGHGPLAPSPPASTDPPKGYGGDLGNCGLFCSPCHSFQTCCVCGCKGASIACQGRKCTKNFHFPCGSEKGCIYQFFGEFKSFCWKHRPVQRVRRRQQQAETICIVCLESMPGKPSYSAMVCPACKHAWFHRDCIQGHALRAALYHFRCPRCRDMGTFQREMFRMGIKIPDRDAAWEEDGAFSDQYHRHSHCDASCCLYVGGREQFADNGPWQLLLCNSCGSQGTHRRCSSLGATKGTWECEDCAEPTGAGKGLWNGRTCWALGLSGGSSGLMTVAATLAGHWGGEGTMLVGPGPKPIAAEGCQSLAFGSGPARFLAGFWILRAKSWASPEGWAEPPNLWGAL</sequence>
<evidence type="ECO:0000256" key="3">
    <source>
        <dbReference type="ARBA" id="ARBA00022833"/>
    </source>
</evidence>
<dbReference type="Proteomes" id="UP000694390">
    <property type="component" value="Chromosome 17"/>
</dbReference>
<dbReference type="InterPro" id="IPR013083">
    <property type="entry name" value="Znf_RING/FYVE/PHD"/>
</dbReference>
<keyword evidence="3" id="KW-0862">Zinc</keyword>
<dbReference type="InterPro" id="IPR051188">
    <property type="entry name" value="PHD-type_Zinc_Finger"/>
</dbReference>
<evidence type="ECO:0000259" key="7">
    <source>
        <dbReference type="PROSITE" id="PS51805"/>
    </source>
</evidence>
<keyword evidence="2 4" id="KW-0863">Zinc-finger</keyword>
<dbReference type="InterPro" id="IPR001841">
    <property type="entry name" value="Znf_RING"/>
</dbReference>
<dbReference type="AlphaFoldDB" id="A0A8C4Y872"/>
<dbReference type="PROSITE" id="PS50089">
    <property type="entry name" value="ZF_RING_2"/>
    <property type="match status" value="1"/>
</dbReference>
<dbReference type="PROSITE" id="PS51805">
    <property type="entry name" value="EPHD"/>
    <property type="match status" value="1"/>
</dbReference>
<reference evidence="8" key="1">
    <citation type="submission" date="2019-06" db="EMBL/GenBank/DDBJ databases">
        <title>G10K-VGP Goodes thornscrub tortoise genome, primary haplotype.</title>
        <authorList>
            <person name="Murphy B."/>
            <person name="Edwards T."/>
            <person name="Rhie A."/>
            <person name="Koren S."/>
            <person name="Phillippy A."/>
            <person name="Fedrigo O."/>
            <person name="Haase B."/>
            <person name="Mountcastle J."/>
            <person name="Lewin H."/>
            <person name="Damas J."/>
            <person name="Howe K."/>
            <person name="Formenti G."/>
            <person name="Myers G."/>
            <person name="Durbin R."/>
            <person name="Jarvis E.D."/>
        </authorList>
    </citation>
    <scope>NUCLEOTIDE SEQUENCE [LARGE SCALE GENOMIC DNA]</scope>
</reference>
<dbReference type="SMART" id="SM00184">
    <property type="entry name" value="RING"/>
    <property type="match status" value="1"/>
</dbReference>
<dbReference type="PROSITE" id="PS01359">
    <property type="entry name" value="ZF_PHD_1"/>
    <property type="match status" value="1"/>
</dbReference>
<accession>A0A8C4Y872</accession>
<dbReference type="InterPro" id="IPR059102">
    <property type="entry name" value="PHD_PHF7/G2E3-like"/>
</dbReference>
<keyword evidence="1" id="KW-0479">Metal-binding</keyword>
<evidence type="ECO:0000313" key="8">
    <source>
        <dbReference type="Ensembl" id="ENSGEVP00005021531.1"/>
    </source>
</evidence>
<feature type="domain" description="RING-type" evidence="6">
    <location>
        <begin position="109"/>
        <end position="158"/>
    </location>
</feature>
<dbReference type="PANTHER" id="PTHR12420">
    <property type="entry name" value="PHD FINGER PROTEIN"/>
    <property type="match status" value="1"/>
</dbReference>
<dbReference type="InterPro" id="IPR001965">
    <property type="entry name" value="Znf_PHD"/>
</dbReference>
<dbReference type="GeneTree" id="ENSGT00950000182865"/>
<dbReference type="GO" id="GO:0008270">
    <property type="term" value="F:zinc ion binding"/>
    <property type="evidence" value="ECO:0007669"/>
    <property type="project" value="UniProtKB-KW"/>
</dbReference>
<dbReference type="PANTHER" id="PTHR12420:SF47">
    <property type="entry name" value="PHD FINGER PROTEIN 7"/>
    <property type="match status" value="1"/>
</dbReference>
<dbReference type="SUPFAM" id="SSF57903">
    <property type="entry name" value="FYVE/PHD zinc finger"/>
    <property type="match status" value="1"/>
</dbReference>
<reference evidence="8" key="3">
    <citation type="submission" date="2025-09" db="UniProtKB">
        <authorList>
            <consortium name="Ensembl"/>
        </authorList>
    </citation>
    <scope>IDENTIFICATION</scope>
</reference>
<evidence type="ECO:0000256" key="1">
    <source>
        <dbReference type="ARBA" id="ARBA00022723"/>
    </source>
</evidence>
<protein>
    <recommendedName>
        <fullName evidence="10">PHD finger protein 7</fullName>
    </recommendedName>
</protein>
<name>A0A8C4Y872_9SAUR</name>
<dbReference type="Pfam" id="PF26054">
    <property type="entry name" value="PHD_G2E3"/>
    <property type="match status" value="1"/>
</dbReference>
<dbReference type="SMART" id="SM00249">
    <property type="entry name" value="PHD"/>
    <property type="match status" value="3"/>
</dbReference>
<dbReference type="InterPro" id="IPR011011">
    <property type="entry name" value="Znf_FYVE_PHD"/>
</dbReference>
<organism evidence="8 9">
    <name type="scientific">Gopherus evgoodei</name>
    <name type="common">Goodes thornscrub tortoise</name>
    <dbReference type="NCBI Taxonomy" id="1825980"/>
    <lineage>
        <taxon>Eukaryota</taxon>
        <taxon>Metazoa</taxon>
        <taxon>Chordata</taxon>
        <taxon>Craniata</taxon>
        <taxon>Vertebrata</taxon>
        <taxon>Euteleostomi</taxon>
        <taxon>Archelosauria</taxon>
        <taxon>Testudinata</taxon>
        <taxon>Testudines</taxon>
        <taxon>Cryptodira</taxon>
        <taxon>Durocryptodira</taxon>
        <taxon>Testudinoidea</taxon>
        <taxon>Testudinidae</taxon>
        <taxon>Gopherus</taxon>
    </lineage>
</organism>
<dbReference type="SUPFAM" id="SSF57850">
    <property type="entry name" value="RING/U-box"/>
    <property type="match status" value="1"/>
</dbReference>
<proteinExistence type="predicted"/>
<evidence type="ECO:0000256" key="5">
    <source>
        <dbReference type="SAM" id="MobiDB-lite"/>
    </source>
</evidence>
<dbReference type="InterPro" id="IPR019786">
    <property type="entry name" value="Zinc_finger_PHD-type_CS"/>
</dbReference>
<evidence type="ECO:0000313" key="9">
    <source>
        <dbReference type="Proteomes" id="UP000694390"/>
    </source>
</evidence>
<evidence type="ECO:0000259" key="6">
    <source>
        <dbReference type="PROSITE" id="PS50089"/>
    </source>
</evidence>
<feature type="domain" description="PHD-type" evidence="7">
    <location>
        <begin position="1"/>
        <end position="93"/>
    </location>
</feature>
<dbReference type="InterPro" id="IPR034732">
    <property type="entry name" value="EPHD"/>
</dbReference>
<dbReference type="GO" id="GO:0005634">
    <property type="term" value="C:nucleus"/>
    <property type="evidence" value="ECO:0007669"/>
    <property type="project" value="TreeGrafter"/>
</dbReference>
<evidence type="ECO:0008006" key="10">
    <source>
        <dbReference type="Google" id="ProtNLM"/>
    </source>
</evidence>
<dbReference type="OrthoDB" id="512616at2759"/>
<evidence type="ECO:0000256" key="4">
    <source>
        <dbReference type="PROSITE-ProRule" id="PRU00175"/>
    </source>
</evidence>
<dbReference type="Ensembl" id="ENSGEVT00005022623.1">
    <property type="protein sequence ID" value="ENSGEVP00005021531.1"/>
    <property type="gene ID" value="ENSGEVG00005015278.1"/>
</dbReference>
<feature type="region of interest" description="Disordered" evidence="5">
    <location>
        <begin position="1"/>
        <end position="22"/>
    </location>
</feature>
<dbReference type="Gene3D" id="3.30.40.10">
    <property type="entry name" value="Zinc/RING finger domain, C3HC4 (zinc finger)"/>
    <property type="match status" value="2"/>
</dbReference>
<evidence type="ECO:0000256" key="2">
    <source>
        <dbReference type="ARBA" id="ARBA00022771"/>
    </source>
</evidence>
<reference evidence="8" key="2">
    <citation type="submission" date="2025-08" db="UniProtKB">
        <authorList>
            <consortium name="Ensembl"/>
        </authorList>
    </citation>
    <scope>IDENTIFICATION</scope>
</reference>